<feature type="chain" id="PRO_5043123138" evidence="1">
    <location>
        <begin position="20"/>
        <end position="281"/>
    </location>
</feature>
<dbReference type="GO" id="GO:0016042">
    <property type="term" value="P:lipid catabolic process"/>
    <property type="evidence" value="ECO:0007669"/>
    <property type="project" value="InterPro"/>
</dbReference>
<dbReference type="GO" id="GO:0016298">
    <property type="term" value="F:lipase activity"/>
    <property type="evidence" value="ECO:0007669"/>
    <property type="project" value="TreeGrafter"/>
</dbReference>
<dbReference type="OrthoDB" id="5853720at2759"/>
<evidence type="ECO:0000256" key="1">
    <source>
        <dbReference type="SAM" id="SignalP"/>
    </source>
</evidence>
<dbReference type="Gene3D" id="3.40.50.1820">
    <property type="entry name" value="alpha/beta hydrolase"/>
    <property type="match status" value="1"/>
</dbReference>
<reference evidence="2 3" key="2">
    <citation type="submission" date="2018-10" db="EMBL/GenBank/DDBJ databases">
        <authorList>
            <consortium name="Pathogen Informatics"/>
        </authorList>
    </citation>
    <scope>NUCLEOTIDE SEQUENCE [LARGE SCALE GENOMIC DNA]</scope>
</reference>
<dbReference type="InterPro" id="IPR029058">
    <property type="entry name" value="AB_hydrolase_fold"/>
</dbReference>
<sequence>MSFTTFAVVITVLFGHIAAEFTAHFNNFLTTRYGEEMQKRLERRDLGGGILGSFGGKVQDTDNITHRPIIFVHGVTSRAGVFHSSRDFFISKGYTPAELYATSYGDGGVTPFLFGAIDCDLIKQVRNMTIAVHEYTGKQVDIIAWSMGSAVTRKAILGGQCTENQDYLGNPITNLVDTFIAIGGVNYGLQNCPKFLHGCNSINSMHCESKLLKELNFQPERYEGTYSYSIFSLGDPIIGQFCCDHICSDLPNASETYERLSPDHVSILIYTMSLQYELLDH</sequence>
<keyword evidence="3" id="KW-1185">Reference proteome</keyword>
<evidence type="ECO:0000313" key="2">
    <source>
        <dbReference type="EMBL" id="VDD97595.1"/>
    </source>
</evidence>
<dbReference type="EMBL" id="UXUI01014262">
    <property type="protein sequence ID" value="VDD97595.1"/>
    <property type="molecule type" value="Genomic_DNA"/>
</dbReference>
<proteinExistence type="predicted"/>
<dbReference type="PANTHER" id="PTHR32015:SF3">
    <property type="entry name" value="TRIACYLGLYCEROL LIPASE"/>
    <property type="match status" value="1"/>
</dbReference>
<evidence type="ECO:0000313" key="3">
    <source>
        <dbReference type="Proteomes" id="UP000274131"/>
    </source>
</evidence>
<dbReference type="AlphaFoldDB" id="A0A0N4VQA0"/>
<dbReference type="SUPFAM" id="SSF53474">
    <property type="entry name" value="alpha/beta-Hydrolases"/>
    <property type="match status" value="1"/>
</dbReference>
<keyword evidence="1" id="KW-0732">Signal</keyword>
<evidence type="ECO:0000313" key="4">
    <source>
        <dbReference type="WBParaSite" id="EVEC_0001319201-mRNA-1"/>
    </source>
</evidence>
<dbReference type="WBParaSite" id="EVEC_0001319201-mRNA-1">
    <property type="protein sequence ID" value="EVEC_0001319201-mRNA-1"/>
    <property type="gene ID" value="EVEC_0001319201"/>
</dbReference>
<reference evidence="4" key="1">
    <citation type="submission" date="2017-02" db="UniProtKB">
        <authorList>
            <consortium name="WormBaseParasite"/>
        </authorList>
    </citation>
    <scope>IDENTIFICATION</scope>
</reference>
<dbReference type="PANTHER" id="PTHR32015">
    <property type="entry name" value="FASTING INDUCED LIPASE"/>
    <property type="match status" value="1"/>
</dbReference>
<organism evidence="4">
    <name type="scientific">Enterobius vermicularis</name>
    <name type="common">Human pinworm</name>
    <dbReference type="NCBI Taxonomy" id="51028"/>
    <lineage>
        <taxon>Eukaryota</taxon>
        <taxon>Metazoa</taxon>
        <taxon>Ecdysozoa</taxon>
        <taxon>Nematoda</taxon>
        <taxon>Chromadorea</taxon>
        <taxon>Rhabditida</taxon>
        <taxon>Spirurina</taxon>
        <taxon>Oxyuridomorpha</taxon>
        <taxon>Oxyuroidea</taxon>
        <taxon>Oxyuridae</taxon>
        <taxon>Enterobius</taxon>
    </lineage>
</organism>
<protein>
    <submittedName>
        <fullName evidence="4">Lipase</fullName>
    </submittedName>
</protein>
<dbReference type="InterPro" id="IPR002918">
    <property type="entry name" value="Lipase_EstA/Esterase_EstB"/>
</dbReference>
<dbReference type="Proteomes" id="UP000274131">
    <property type="component" value="Unassembled WGS sequence"/>
</dbReference>
<feature type="signal peptide" evidence="1">
    <location>
        <begin position="1"/>
        <end position="19"/>
    </location>
</feature>
<gene>
    <name evidence="2" type="ORF">EVEC_LOCUS12346</name>
</gene>
<dbReference type="Pfam" id="PF01674">
    <property type="entry name" value="Lipase_2"/>
    <property type="match status" value="1"/>
</dbReference>
<name>A0A0N4VQA0_ENTVE</name>
<accession>A0A0N4VQA0</accession>